<keyword evidence="2" id="KW-0268">Exocytosis</keyword>
<dbReference type="KEGG" id="vde:111253616"/>
<keyword evidence="7" id="KW-1053">Target membrane</keyword>
<dbReference type="GO" id="GO:0006887">
    <property type="term" value="P:exocytosis"/>
    <property type="evidence" value="ECO:0007669"/>
    <property type="project" value="UniProtKB-KW"/>
</dbReference>
<dbReference type="SMART" id="SM00248">
    <property type="entry name" value="ANK"/>
    <property type="match status" value="2"/>
</dbReference>
<keyword evidence="5" id="KW-0638">Presynaptic neurotoxin</keyword>
<evidence type="ECO:0000256" key="4">
    <source>
        <dbReference type="ARBA" id="ARBA00022737"/>
    </source>
</evidence>
<accession>A0A7M7KUG4</accession>
<evidence type="ECO:0000259" key="8">
    <source>
        <dbReference type="PROSITE" id="PS50097"/>
    </source>
</evidence>
<keyword evidence="5" id="KW-0800">Toxin</keyword>
<dbReference type="GO" id="GO:0000151">
    <property type="term" value="C:ubiquitin ligase complex"/>
    <property type="evidence" value="ECO:0007669"/>
    <property type="project" value="TreeGrafter"/>
</dbReference>
<dbReference type="Gene3D" id="3.30.710.10">
    <property type="entry name" value="Potassium Channel Kv1.1, Chain A"/>
    <property type="match status" value="2"/>
</dbReference>
<evidence type="ECO:0000256" key="6">
    <source>
        <dbReference type="ARBA" id="ARBA00023043"/>
    </source>
</evidence>
<keyword evidence="7" id="KW-0472">Membrane</keyword>
<dbReference type="RefSeq" id="XP_022669032.1">
    <property type="nucleotide sequence ID" value="XM_022813297.1"/>
</dbReference>
<evidence type="ECO:0000313" key="10">
    <source>
        <dbReference type="Proteomes" id="UP000594260"/>
    </source>
</evidence>
<dbReference type="AlphaFoldDB" id="A0A7M7KUG4"/>
<dbReference type="InParanoid" id="A0A7M7KUG4"/>
<name>A0A7M7KUG4_VARDE</name>
<dbReference type="InterPro" id="IPR000210">
    <property type="entry name" value="BTB/POZ_dom"/>
</dbReference>
<dbReference type="GO" id="GO:0005737">
    <property type="term" value="C:cytoplasm"/>
    <property type="evidence" value="ECO:0007669"/>
    <property type="project" value="TreeGrafter"/>
</dbReference>
<dbReference type="GeneID" id="111253616"/>
<dbReference type="Pfam" id="PF00651">
    <property type="entry name" value="BTB"/>
    <property type="match status" value="2"/>
</dbReference>
<dbReference type="GO" id="GO:0044231">
    <property type="term" value="C:host cell presynaptic membrane"/>
    <property type="evidence" value="ECO:0007669"/>
    <property type="project" value="UniProtKB-KW"/>
</dbReference>
<evidence type="ECO:0000313" key="9">
    <source>
        <dbReference type="EnsemblMetazoa" id="XP_022669032"/>
    </source>
</evidence>
<dbReference type="FunFam" id="1.25.40.20:FF:000115">
    <property type="entry name" value="Ankyrin repeat and BTB/POZ domain-containing protein 1"/>
    <property type="match status" value="1"/>
</dbReference>
<keyword evidence="6" id="KW-0040">ANK repeat</keyword>
<dbReference type="CDD" id="cd18497">
    <property type="entry name" value="BACK_ABTB1_BPOZ"/>
    <property type="match status" value="1"/>
</dbReference>
<dbReference type="OMA" id="EGARCIY"/>
<protein>
    <recommendedName>
        <fullName evidence="8">BTB domain-containing protein</fullName>
    </recommendedName>
</protein>
<comment type="subcellular location">
    <subcellularLocation>
        <location evidence="1">Target cell membrane</location>
    </subcellularLocation>
</comment>
<dbReference type="Proteomes" id="UP000594260">
    <property type="component" value="Unplaced"/>
</dbReference>
<proteinExistence type="predicted"/>
<keyword evidence="3" id="KW-1052">Target cell membrane</keyword>
<dbReference type="EnsemblMetazoa" id="XM_022813297">
    <property type="protein sequence ID" value="XP_022669032"/>
    <property type="gene ID" value="LOC111253616"/>
</dbReference>
<dbReference type="InterPro" id="IPR011333">
    <property type="entry name" value="SKP1/BTB/POZ_sf"/>
</dbReference>
<dbReference type="PANTHER" id="PTHR46231">
    <property type="entry name" value="ANKYRIN REPEAT AND BTB/POZ DOMAIN-CONTAINING PROTEIN 1"/>
    <property type="match status" value="1"/>
</dbReference>
<dbReference type="SUPFAM" id="SSF54695">
    <property type="entry name" value="POZ domain"/>
    <property type="match status" value="2"/>
</dbReference>
<dbReference type="PANTHER" id="PTHR46231:SF1">
    <property type="entry name" value="ANKYRIN REPEAT AND BTB_POZ DOMAIN-CONTAINING PROTEIN 1"/>
    <property type="match status" value="1"/>
</dbReference>
<feature type="domain" description="BTB" evidence="8">
    <location>
        <begin position="278"/>
        <end position="342"/>
    </location>
</feature>
<dbReference type="InterPro" id="IPR002110">
    <property type="entry name" value="Ankyrin_rpt"/>
</dbReference>
<feature type="domain" description="BTB" evidence="8">
    <location>
        <begin position="125"/>
        <end position="190"/>
    </location>
</feature>
<dbReference type="PROSITE" id="PS50097">
    <property type="entry name" value="BTB"/>
    <property type="match status" value="2"/>
</dbReference>
<evidence type="ECO:0000256" key="2">
    <source>
        <dbReference type="ARBA" id="ARBA00022483"/>
    </source>
</evidence>
<keyword evidence="5" id="KW-0528">Neurotoxin</keyword>
<organism evidence="9 10">
    <name type="scientific">Varroa destructor</name>
    <name type="common">Honeybee mite</name>
    <dbReference type="NCBI Taxonomy" id="109461"/>
    <lineage>
        <taxon>Eukaryota</taxon>
        <taxon>Metazoa</taxon>
        <taxon>Ecdysozoa</taxon>
        <taxon>Arthropoda</taxon>
        <taxon>Chelicerata</taxon>
        <taxon>Arachnida</taxon>
        <taxon>Acari</taxon>
        <taxon>Parasitiformes</taxon>
        <taxon>Mesostigmata</taxon>
        <taxon>Gamasina</taxon>
        <taxon>Dermanyssoidea</taxon>
        <taxon>Varroidae</taxon>
        <taxon>Varroa</taxon>
    </lineage>
</organism>
<dbReference type="InterPro" id="IPR036770">
    <property type="entry name" value="Ankyrin_rpt-contain_sf"/>
</dbReference>
<evidence type="ECO:0000256" key="5">
    <source>
        <dbReference type="ARBA" id="ARBA00023028"/>
    </source>
</evidence>
<sequence>MYRSGTCTSAMDLHELFQACRRGDIEKVRYLVEKKEMSLNVRDKWDSTPLYYACYCGFKELVQYMLANGARCEANTFDGERCIYGALTDDIRNLLRSAKMVTSRIMRRHTYDEFLRKCFESTEFTDITMVALDGMELKCHKCVLASRVPRFCDVLSQNPSCTTLTVDFNSGELMLCLKEFIYTGRMRMLLDDDKLTEMQEVAKRLLMTNLVDKLLDELDKYECERSLYLKMVRHITIEPELGCTELADSFAVLADEYLRKDLVELPFGSKKTRSIHYADVCFLVGGVHFFAHKMFYCQRSEYFAALLRDHFKETAMVDGNIPLVSITNASTEVFACIHEYVYRDVTDRLTGTNAFDVLLAADKFLLTGLKSFVGAFMADNLDLDNAVSLFRCSRIFQLARLEDQCVAFMAQNLDHFLLDEDFRQQVTEDAKEVKGRQETDSIAIIDDIRYHISANVQSFSEIEEANQKLFLIDDFLYKLGLEA</sequence>
<dbReference type="InterPro" id="IPR044515">
    <property type="entry name" value="ABTB1"/>
</dbReference>
<evidence type="ECO:0000256" key="1">
    <source>
        <dbReference type="ARBA" id="ARBA00004175"/>
    </source>
</evidence>
<keyword evidence="4" id="KW-0677">Repeat</keyword>
<reference evidence="9" key="1">
    <citation type="submission" date="2021-01" db="UniProtKB">
        <authorList>
            <consortium name="EnsemblMetazoa"/>
        </authorList>
    </citation>
    <scope>IDENTIFICATION</scope>
</reference>
<evidence type="ECO:0000256" key="3">
    <source>
        <dbReference type="ARBA" id="ARBA00022537"/>
    </source>
</evidence>
<dbReference type="GO" id="GO:0044218">
    <property type="term" value="C:other organism cell membrane"/>
    <property type="evidence" value="ECO:0007669"/>
    <property type="project" value="UniProtKB-KW"/>
</dbReference>
<dbReference type="Pfam" id="PF12796">
    <property type="entry name" value="Ank_2"/>
    <property type="match status" value="1"/>
</dbReference>
<dbReference type="Gene3D" id="1.25.40.20">
    <property type="entry name" value="Ankyrin repeat-containing domain"/>
    <property type="match status" value="1"/>
</dbReference>
<keyword evidence="10" id="KW-1185">Reference proteome</keyword>
<evidence type="ECO:0000256" key="7">
    <source>
        <dbReference type="ARBA" id="ARBA00023298"/>
    </source>
</evidence>
<dbReference type="SMART" id="SM00225">
    <property type="entry name" value="BTB"/>
    <property type="match status" value="2"/>
</dbReference>
<dbReference type="SUPFAM" id="SSF48403">
    <property type="entry name" value="Ankyrin repeat"/>
    <property type="match status" value="1"/>
</dbReference>